<dbReference type="EMBL" id="JAODUO010001655">
    <property type="protein sequence ID" value="KAK2160326.1"/>
    <property type="molecule type" value="Genomic_DNA"/>
</dbReference>
<reference evidence="2" key="1">
    <citation type="journal article" date="2023" name="Mol. Biol. Evol.">
        <title>Third-Generation Sequencing Reveals the Adaptive Role of the Epigenome in Three Deep-Sea Polychaetes.</title>
        <authorList>
            <person name="Perez M."/>
            <person name="Aroh O."/>
            <person name="Sun Y."/>
            <person name="Lan Y."/>
            <person name="Juniper S.K."/>
            <person name="Young C.R."/>
            <person name="Angers B."/>
            <person name="Qian P.Y."/>
        </authorList>
    </citation>
    <scope>NUCLEOTIDE SEQUENCE</scope>
    <source>
        <strain evidence="2">R07B-5</strain>
    </source>
</reference>
<evidence type="ECO:0000256" key="1">
    <source>
        <dbReference type="SAM" id="SignalP"/>
    </source>
</evidence>
<protein>
    <submittedName>
        <fullName evidence="2">Uncharacterized protein</fullName>
    </submittedName>
</protein>
<keyword evidence="3" id="KW-1185">Reference proteome</keyword>
<comment type="caution">
    <text evidence="2">The sequence shown here is derived from an EMBL/GenBank/DDBJ whole genome shotgun (WGS) entry which is preliminary data.</text>
</comment>
<sequence>CSRRLVTFLLQSTLLLTSSSLTTCRVSLTVDCPLCNNTASAPGFAPDPNDCQAYYMCIPYANGAVWVGRRMTCAKYVQWESPPSPRHSPSSGLTDEKRSITCVTFDEANNALATNGLWVLNENVKVVDHPGVCKYGKCGYFPGNGTLEIPFFVNNYQNFKHNSDCLNGADKDDSSSVYVSSPSQNLFNAGLKATDGSAADVKFQWWHHIAVVWDGKKVTFYHDKQEVKVLDFSGVLLQKRSQRTGSVDHRRPS</sequence>
<feature type="chain" id="PRO_5042034860" evidence="1">
    <location>
        <begin position="25"/>
        <end position="253"/>
    </location>
</feature>
<proteinExistence type="predicted"/>
<feature type="non-terminal residue" evidence="2">
    <location>
        <position position="253"/>
    </location>
</feature>
<dbReference type="AlphaFoldDB" id="A0AAD9JWU5"/>
<accession>A0AAD9JWU5</accession>
<name>A0AAD9JWU5_RIDPI</name>
<keyword evidence="1" id="KW-0732">Signal</keyword>
<dbReference type="Proteomes" id="UP001209878">
    <property type="component" value="Unassembled WGS sequence"/>
</dbReference>
<evidence type="ECO:0000313" key="3">
    <source>
        <dbReference type="Proteomes" id="UP001209878"/>
    </source>
</evidence>
<evidence type="ECO:0000313" key="2">
    <source>
        <dbReference type="EMBL" id="KAK2160326.1"/>
    </source>
</evidence>
<dbReference type="InterPro" id="IPR013320">
    <property type="entry name" value="ConA-like_dom_sf"/>
</dbReference>
<organism evidence="2 3">
    <name type="scientific">Ridgeia piscesae</name>
    <name type="common">Tubeworm</name>
    <dbReference type="NCBI Taxonomy" id="27915"/>
    <lineage>
        <taxon>Eukaryota</taxon>
        <taxon>Metazoa</taxon>
        <taxon>Spiralia</taxon>
        <taxon>Lophotrochozoa</taxon>
        <taxon>Annelida</taxon>
        <taxon>Polychaeta</taxon>
        <taxon>Sedentaria</taxon>
        <taxon>Canalipalpata</taxon>
        <taxon>Sabellida</taxon>
        <taxon>Siboglinidae</taxon>
        <taxon>Ridgeia</taxon>
    </lineage>
</organism>
<gene>
    <name evidence="2" type="ORF">NP493_1656g00010</name>
</gene>
<feature type="signal peptide" evidence="1">
    <location>
        <begin position="1"/>
        <end position="24"/>
    </location>
</feature>
<dbReference type="Gene3D" id="2.60.120.200">
    <property type="match status" value="1"/>
</dbReference>
<dbReference type="SUPFAM" id="SSF49899">
    <property type="entry name" value="Concanavalin A-like lectins/glucanases"/>
    <property type="match status" value="1"/>
</dbReference>